<dbReference type="GO" id="GO:0005634">
    <property type="term" value="C:nucleus"/>
    <property type="evidence" value="ECO:0007669"/>
    <property type="project" value="UniProtKB-SubCell"/>
</dbReference>
<evidence type="ECO:0000256" key="8">
    <source>
        <dbReference type="SAM" id="MobiDB-lite"/>
    </source>
</evidence>
<comment type="caution">
    <text evidence="11">The sequence shown here is derived from an EMBL/GenBank/DDBJ whole genome shotgun (WGS) entry which is preliminary data.</text>
</comment>
<dbReference type="InterPro" id="IPR008906">
    <property type="entry name" value="HATC_C_dom"/>
</dbReference>
<feature type="transmembrane region" description="Helical" evidence="9">
    <location>
        <begin position="40"/>
        <end position="61"/>
    </location>
</feature>
<gene>
    <name evidence="11" type="ORF">EJB05_51506</name>
</gene>
<protein>
    <recommendedName>
        <fullName evidence="10">BED-type domain-containing protein</fullName>
    </recommendedName>
</protein>
<dbReference type="AlphaFoldDB" id="A0A5J9SVB9"/>
<keyword evidence="4" id="KW-0862">Zinc</keyword>
<dbReference type="Pfam" id="PF05699">
    <property type="entry name" value="Dimer_Tnp_hAT"/>
    <property type="match status" value="1"/>
</dbReference>
<accession>A0A5J9SVB9</accession>
<evidence type="ECO:0000256" key="7">
    <source>
        <dbReference type="PROSITE-ProRule" id="PRU00027"/>
    </source>
</evidence>
<reference evidence="11 12" key="1">
    <citation type="journal article" date="2019" name="Sci. Rep.">
        <title>A high-quality genome of Eragrostis curvula grass provides insights into Poaceae evolution and supports new strategies to enhance forage quality.</title>
        <authorList>
            <person name="Carballo J."/>
            <person name="Santos B.A.C.M."/>
            <person name="Zappacosta D."/>
            <person name="Garbus I."/>
            <person name="Selva J.P."/>
            <person name="Gallo C.A."/>
            <person name="Diaz A."/>
            <person name="Albertini E."/>
            <person name="Caccamo M."/>
            <person name="Echenique V."/>
        </authorList>
    </citation>
    <scope>NUCLEOTIDE SEQUENCE [LARGE SCALE GENOMIC DNA]</scope>
    <source>
        <strain evidence="12">cv. Victoria</strain>
        <tissue evidence="11">Leaf</tissue>
    </source>
</reference>
<dbReference type="Gramene" id="TVU02961">
    <property type="protein sequence ID" value="TVU02961"/>
    <property type="gene ID" value="EJB05_51506"/>
</dbReference>
<dbReference type="InterPro" id="IPR012337">
    <property type="entry name" value="RNaseH-like_sf"/>
</dbReference>
<keyword evidence="9" id="KW-1133">Transmembrane helix</keyword>
<dbReference type="OrthoDB" id="645489at2759"/>
<keyword evidence="2" id="KW-0479">Metal-binding</keyword>
<dbReference type="GO" id="GO:0003677">
    <property type="term" value="F:DNA binding"/>
    <property type="evidence" value="ECO:0007669"/>
    <property type="project" value="UniProtKB-KW"/>
</dbReference>
<evidence type="ECO:0000256" key="3">
    <source>
        <dbReference type="ARBA" id="ARBA00022771"/>
    </source>
</evidence>
<evidence type="ECO:0000256" key="4">
    <source>
        <dbReference type="ARBA" id="ARBA00022833"/>
    </source>
</evidence>
<dbReference type="GO" id="GO:0046983">
    <property type="term" value="F:protein dimerization activity"/>
    <property type="evidence" value="ECO:0007669"/>
    <property type="project" value="InterPro"/>
</dbReference>
<sequence>MNRPGRHPTQLNPFPSSLTFNLPGQLTPTEPLLPLTRPAVASPFLPLVFFFPGLLGFAPIWGRPLRLPRTRVSPLLPLRFLPVWLARPRSVAGDRGWWRMEKDAEDAAAAAGEEEEVVPIGTQKHDPAWRHCVMVRSEGRTRLKCAYCGKHFLGGGIHRFKEHLARRPGNACCCPKVPTDVQETMLLSLDAVAAKKKRKLSASTNVRRLAQQDAPSASNQVVGGGGTESPIHMIPLNEVLDFDPTPLQERPPVAAEAKTSGGRKKKKAALNQVSTPPMALQTQRQQLLQPATPAPHTNPLHQVVMAVDAVTPGSLGHAGFDPEQVSMAVGKFLYDAGVPLDAVNSVYFQPMLEAIASAGGRVDALSYNDFRGHILKRSLDDVTSQLEFYKGSWARTGCSVLADEWVTDKGRTLINFSVYCPEGTMFLKSVDATGIVASSDTLYELLKSIVEEVGEKNVIQVITNNSEIHALAGTRLGETFPTLFWSPCTFQCIDGMLEDFSKEGAISEIINNAKAITGFVYNSSSALNLMKKYLNGKQLLVHAETRAAMNFVTLKNMYSLKEALQTMVNSDEWIHFLLPKKGGIEVSNLVSNLQFWSSCAAVVRITEPLVHLLKLVSSSKRPSMGYIYAGLYQAKVAIKKELVMKSNYMPYWNIIDWRWHNRIPRPLHSAGFFLNPLFFDGIRGEVSNGIFSGMLDCIERLVSDAKIQDKIQRELNTYRSEAAGDFRRQMAIRSRRTLPPADWWYTYGGSCPNLTRLAVRILSQTCSVRGGDRTHIPFEQVHDERMNSFERQRMHHLTFVQYNLRLQQRQQRKVKGFDPLSVDYIDIVDDWAVDRTAMFSGPAEQPNWMELDQPVIRITPRELIEDEFESFIEGVDAEMIQGAALGIQEDDGDSSCV</sequence>
<keyword evidence="9" id="KW-0472">Membrane</keyword>
<keyword evidence="12" id="KW-1185">Reference proteome</keyword>
<dbReference type="PROSITE" id="PS50808">
    <property type="entry name" value="ZF_BED"/>
    <property type="match status" value="1"/>
</dbReference>
<dbReference type="GO" id="GO:0008270">
    <property type="term" value="F:zinc ion binding"/>
    <property type="evidence" value="ECO:0007669"/>
    <property type="project" value="UniProtKB-KW"/>
</dbReference>
<dbReference type="PANTHER" id="PTHR32166:SF88">
    <property type="entry name" value="HAT TRANSPOSON SUPERFAMILY"/>
    <property type="match status" value="1"/>
</dbReference>
<dbReference type="Proteomes" id="UP000324897">
    <property type="component" value="Unassembled WGS sequence"/>
</dbReference>
<name>A0A5J9SVB9_9POAL</name>
<evidence type="ECO:0000313" key="12">
    <source>
        <dbReference type="Proteomes" id="UP000324897"/>
    </source>
</evidence>
<feature type="region of interest" description="Disordered" evidence="8">
    <location>
        <begin position="253"/>
        <end position="284"/>
    </location>
</feature>
<dbReference type="PANTHER" id="PTHR32166">
    <property type="entry name" value="OSJNBA0013A04.12 PROTEIN"/>
    <property type="match status" value="1"/>
</dbReference>
<dbReference type="Pfam" id="PF04937">
    <property type="entry name" value="DUF659"/>
    <property type="match status" value="1"/>
</dbReference>
<dbReference type="InterPro" id="IPR003656">
    <property type="entry name" value="Znf_BED"/>
</dbReference>
<evidence type="ECO:0000259" key="10">
    <source>
        <dbReference type="PROSITE" id="PS50808"/>
    </source>
</evidence>
<comment type="subcellular location">
    <subcellularLocation>
        <location evidence="1">Nucleus</location>
    </subcellularLocation>
</comment>
<proteinExistence type="predicted"/>
<feature type="non-terminal residue" evidence="11">
    <location>
        <position position="1"/>
    </location>
</feature>
<feature type="compositionally biased region" description="Polar residues" evidence="8">
    <location>
        <begin position="271"/>
        <end position="284"/>
    </location>
</feature>
<evidence type="ECO:0000256" key="2">
    <source>
        <dbReference type="ARBA" id="ARBA00022723"/>
    </source>
</evidence>
<dbReference type="SUPFAM" id="SSF53098">
    <property type="entry name" value="Ribonuclease H-like"/>
    <property type="match status" value="1"/>
</dbReference>
<feature type="domain" description="BED-type" evidence="10">
    <location>
        <begin position="123"/>
        <end position="181"/>
    </location>
</feature>
<keyword evidence="5" id="KW-0238">DNA-binding</keyword>
<evidence type="ECO:0000256" key="9">
    <source>
        <dbReference type="SAM" id="Phobius"/>
    </source>
</evidence>
<evidence type="ECO:0000256" key="6">
    <source>
        <dbReference type="ARBA" id="ARBA00023242"/>
    </source>
</evidence>
<dbReference type="EMBL" id="RWGY01000248">
    <property type="protein sequence ID" value="TVU02961.1"/>
    <property type="molecule type" value="Genomic_DNA"/>
</dbReference>
<keyword evidence="9" id="KW-0812">Transmembrane</keyword>
<dbReference type="InterPro" id="IPR007021">
    <property type="entry name" value="DUF659"/>
</dbReference>
<evidence type="ECO:0000256" key="1">
    <source>
        <dbReference type="ARBA" id="ARBA00004123"/>
    </source>
</evidence>
<evidence type="ECO:0000256" key="5">
    <source>
        <dbReference type="ARBA" id="ARBA00023125"/>
    </source>
</evidence>
<evidence type="ECO:0000313" key="11">
    <source>
        <dbReference type="EMBL" id="TVU02961.1"/>
    </source>
</evidence>
<keyword evidence="3 7" id="KW-0863">Zinc-finger</keyword>
<organism evidence="11 12">
    <name type="scientific">Eragrostis curvula</name>
    <name type="common">weeping love grass</name>
    <dbReference type="NCBI Taxonomy" id="38414"/>
    <lineage>
        <taxon>Eukaryota</taxon>
        <taxon>Viridiplantae</taxon>
        <taxon>Streptophyta</taxon>
        <taxon>Embryophyta</taxon>
        <taxon>Tracheophyta</taxon>
        <taxon>Spermatophyta</taxon>
        <taxon>Magnoliopsida</taxon>
        <taxon>Liliopsida</taxon>
        <taxon>Poales</taxon>
        <taxon>Poaceae</taxon>
        <taxon>PACMAD clade</taxon>
        <taxon>Chloridoideae</taxon>
        <taxon>Eragrostideae</taxon>
        <taxon>Eragrostidinae</taxon>
        <taxon>Eragrostis</taxon>
    </lineage>
</organism>
<keyword evidence="6" id="KW-0539">Nucleus</keyword>